<reference evidence="3" key="1">
    <citation type="journal article" date="2019" name="Int. J. Syst. Evol. Microbiol.">
        <title>The Global Catalogue of Microorganisms (GCM) 10K type strain sequencing project: providing services to taxonomists for standard genome sequencing and annotation.</title>
        <authorList>
            <consortium name="The Broad Institute Genomics Platform"/>
            <consortium name="The Broad Institute Genome Sequencing Center for Infectious Disease"/>
            <person name="Wu L."/>
            <person name="Ma J."/>
        </authorList>
    </citation>
    <scope>NUCLEOTIDE SEQUENCE [LARGE SCALE GENOMIC DNA]</scope>
    <source>
        <strain evidence="3">JCM 18956</strain>
    </source>
</reference>
<comment type="caution">
    <text evidence="2">The sequence shown here is derived from an EMBL/GenBank/DDBJ whole genome shotgun (WGS) entry which is preliminary data.</text>
</comment>
<feature type="compositionally biased region" description="Basic and acidic residues" evidence="1">
    <location>
        <begin position="1"/>
        <end position="20"/>
    </location>
</feature>
<organism evidence="2 3">
    <name type="scientific">Frondihabitans cladoniiphilus</name>
    <dbReference type="NCBI Taxonomy" id="715785"/>
    <lineage>
        <taxon>Bacteria</taxon>
        <taxon>Bacillati</taxon>
        <taxon>Actinomycetota</taxon>
        <taxon>Actinomycetes</taxon>
        <taxon>Micrococcales</taxon>
        <taxon>Microbacteriaceae</taxon>
        <taxon>Frondihabitans</taxon>
    </lineage>
</organism>
<accession>A0ABP8W0R4</accession>
<evidence type="ECO:0000313" key="2">
    <source>
        <dbReference type="EMBL" id="GAA4678062.1"/>
    </source>
</evidence>
<protein>
    <submittedName>
        <fullName evidence="2">Uncharacterized protein</fullName>
    </submittedName>
</protein>
<name>A0ABP8W0R4_9MICO</name>
<dbReference type="RefSeq" id="WP_345376091.1">
    <property type="nucleotide sequence ID" value="NZ_BAABLM010000004.1"/>
</dbReference>
<evidence type="ECO:0000256" key="1">
    <source>
        <dbReference type="SAM" id="MobiDB-lite"/>
    </source>
</evidence>
<dbReference type="EMBL" id="BAABLM010000004">
    <property type="protein sequence ID" value="GAA4678062.1"/>
    <property type="molecule type" value="Genomic_DNA"/>
</dbReference>
<feature type="compositionally biased region" description="Basic and acidic residues" evidence="1">
    <location>
        <begin position="51"/>
        <end position="65"/>
    </location>
</feature>
<sequence>MTSSAYDRDPGVPPVHVEHLGKHHKTPTASVPVQPRVPAPRPDDGPTYADFLEHDASDRATDELG</sequence>
<feature type="region of interest" description="Disordered" evidence="1">
    <location>
        <begin position="1"/>
        <end position="65"/>
    </location>
</feature>
<proteinExistence type="predicted"/>
<gene>
    <name evidence="2" type="ORF">GCM10025780_23700</name>
</gene>
<dbReference type="Proteomes" id="UP001501295">
    <property type="component" value="Unassembled WGS sequence"/>
</dbReference>
<keyword evidence="3" id="KW-1185">Reference proteome</keyword>
<evidence type="ECO:0000313" key="3">
    <source>
        <dbReference type="Proteomes" id="UP001501295"/>
    </source>
</evidence>